<dbReference type="PROSITE" id="PS50943">
    <property type="entry name" value="HTH_CROC1"/>
    <property type="match status" value="1"/>
</dbReference>
<feature type="domain" description="HTH cro/C1-type" evidence="1">
    <location>
        <begin position="18"/>
        <end position="71"/>
    </location>
</feature>
<dbReference type="Gene3D" id="1.10.260.40">
    <property type="entry name" value="lambda repressor-like DNA-binding domains"/>
    <property type="match status" value="1"/>
</dbReference>
<dbReference type="Pfam" id="PF19054">
    <property type="entry name" value="DUF5753"/>
    <property type="match status" value="1"/>
</dbReference>
<gene>
    <name evidence="2" type="ORF">SAMN05216251_108287</name>
</gene>
<dbReference type="InterPro" id="IPR043917">
    <property type="entry name" value="DUF5753"/>
</dbReference>
<dbReference type="STRING" id="380248.SAMN05216251_108287"/>
<protein>
    <submittedName>
        <fullName evidence="2">Helix-turn-helix domain-containing protein</fullName>
    </submittedName>
</protein>
<proteinExistence type="predicted"/>
<evidence type="ECO:0000313" key="3">
    <source>
        <dbReference type="Proteomes" id="UP000199323"/>
    </source>
</evidence>
<reference evidence="2 3" key="1">
    <citation type="submission" date="2016-10" db="EMBL/GenBank/DDBJ databases">
        <authorList>
            <person name="de Groot N.N."/>
        </authorList>
    </citation>
    <scope>NUCLEOTIDE SEQUENCE [LARGE SCALE GENOMIC DNA]</scope>
    <source>
        <strain evidence="2 3">CGMCC 4.3510</strain>
    </source>
</reference>
<dbReference type="SMART" id="SM00530">
    <property type="entry name" value="HTH_XRE"/>
    <property type="match status" value="1"/>
</dbReference>
<dbReference type="GO" id="GO:0003677">
    <property type="term" value="F:DNA binding"/>
    <property type="evidence" value="ECO:0007669"/>
    <property type="project" value="InterPro"/>
</dbReference>
<accession>A0A1I2G757</accession>
<dbReference type="EMBL" id="FONG01000008">
    <property type="protein sequence ID" value="SFF12830.1"/>
    <property type="molecule type" value="Genomic_DNA"/>
</dbReference>
<dbReference type="InterPro" id="IPR010982">
    <property type="entry name" value="Lambda_DNA-bd_dom_sf"/>
</dbReference>
<keyword evidence="3" id="KW-1185">Reference proteome</keyword>
<evidence type="ECO:0000259" key="1">
    <source>
        <dbReference type="PROSITE" id="PS50943"/>
    </source>
</evidence>
<dbReference type="InterPro" id="IPR001387">
    <property type="entry name" value="Cro/C1-type_HTH"/>
</dbReference>
<dbReference type="CDD" id="cd00093">
    <property type="entry name" value="HTH_XRE"/>
    <property type="match status" value="1"/>
</dbReference>
<sequence>MPAGGRPTVRSRRLGSALRRYREEARIDQHQAAEYIAGSTSKISRVESGESSARPGDVRLLLELYGVEDEVTRRGLEQLARDSNKRGWWLDQPRPLKPEYADLLAMETDATYIRSWQPVMVPGLLQTPEYTELLLDGGVTVYSPAETEAIVTTRKERKRVIAEDGAQFAVVVWEPALTSPMPDSEVHRAQLRHIHDVARQRNVSVQVLPISAWQAARMSPPFVMFSFGPEPAAEAVSLDTLSSTMVLEDPDDLAHHARIFESLRSAALTPSETMAFLQQAINDVRAI</sequence>
<organism evidence="2 3">
    <name type="scientific">Actinacidiphila alni</name>
    <dbReference type="NCBI Taxonomy" id="380248"/>
    <lineage>
        <taxon>Bacteria</taxon>
        <taxon>Bacillati</taxon>
        <taxon>Actinomycetota</taxon>
        <taxon>Actinomycetes</taxon>
        <taxon>Kitasatosporales</taxon>
        <taxon>Streptomycetaceae</taxon>
        <taxon>Actinacidiphila</taxon>
    </lineage>
</organism>
<evidence type="ECO:0000313" key="2">
    <source>
        <dbReference type="EMBL" id="SFF12830.1"/>
    </source>
</evidence>
<dbReference type="SUPFAM" id="SSF47413">
    <property type="entry name" value="lambda repressor-like DNA-binding domains"/>
    <property type="match status" value="1"/>
</dbReference>
<dbReference type="RefSeq" id="WP_093714251.1">
    <property type="nucleotide sequence ID" value="NZ_FONG01000008.1"/>
</dbReference>
<dbReference type="Proteomes" id="UP000199323">
    <property type="component" value="Unassembled WGS sequence"/>
</dbReference>
<dbReference type="Pfam" id="PF13560">
    <property type="entry name" value="HTH_31"/>
    <property type="match status" value="1"/>
</dbReference>
<name>A0A1I2G757_9ACTN</name>
<dbReference type="OrthoDB" id="4303152at2"/>
<dbReference type="AlphaFoldDB" id="A0A1I2G757"/>